<reference evidence="3" key="1">
    <citation type="submission" date="2018-05" db="EMBL/GenBank/DDBJ databases">
        <authorList>
            <person name="Lanie J.A."/>
            <person name="Ng W.-L."/>
            <person name="Kazmierczak K.M."/>
            <person name="Andrzejewski T.M."/>
            <person name="Davidsen T.M."/>
            <person name="Wayne K.J."/>
            <person name="Tettelin H."/>
            <person name="Glass J.I."/>
            <person name="Rusch D."/>
            <person name="Podicherti R."/>
            <person name="Tsui H.-C.T."/>
            <person name="Winkler M.E."/>
        </authorList>
    </citation>
    <scope>NUCLEOTIDE SEQUENCE</scope>
</reference>
<proteinExistence type="predicted"/>
<dbReference type="AlphaFoldDB" id="A0A381T539"/>
<dbReference type="InterPro" id="IPR025641">
    <property type="entry name" value="DUF4340"/>
</dbReference>
<gene>
    <name evidence="3" type="ORF">METZ01_LOCUS64164</name>
</gene>
<feature type="region of interest" description="Disordered" evidence="1">
    <location>
        <begin position="353"/>
        <end position="382"/>
    </location>
</feature>
<evidence type="ECO:0000256" key="1">
    <source>
        <dbReference type="SAM" id="MobiDB-lite"/>
    </source>
</evidence>
<dbReference type="EMBL" id="UINC01004040">
    <property type="protein sequence ID" value="SVA11310.1"/>
    <property type="molecule type" value="Genomic_DNA"/>
</dbReference>
<feature type="compositionally biased region" description="Basic and acidic residues" evidence="1">
    <location>
        <begin position="365"/>
        <end position="382"/>
    </location>
</feature>
<evidence type="ECO:0000313" key="3">
    <source>
        <dbReference type="EMBL" id="SVA11310.1"/>
    </source>
</evidence>
<organism evidence="3">
    <name type="scientific">marine metagenome</name>
    <dbReference type="NCBI Taxonomy" id="408172"/>
    <lineage>
        <taxon>unclassified sequences</taxon>
        <taxon>metagenomes</taxon>
        <taxon>ecological metagenomes</taxon>
    </lineage>
</organism>
<evidence type="ECO:0000259" key="2">
    <source>
        <dbReference type="Pfam" id="PF14238"/>
    </source>
</evidence>
<sequence>MLALATAPRFVSPDAFLDRGEPFFPEFADPNIARTLSVLEFDEETASAKPFQVTNQNGLWTIPSHHNYPADGADRLAQTAAGVIGITRDDFRSDNLADHEALGVLDPSDEAGTSLRGRGTRVTLRGDNEVPLADFIVGNQVEDRPTFRFVRLPDQKRVYAVRMDIDLSTNFSDWIEKDLLLVEQDSVDQLVLYDYAIDERTLTINDRDTVTLNKVEGAWTDDGRTSGSRELDSTKVSGLVSALDGLSIVGVRPKPDGLSSSLRRAAEGGITRAEVVSLQSRGYYLTREGDLRSNEGELRVRTTDGILYTLRFGEVLYGTGSAISAGLELSSEADSGPGENRYLFITAEFERDRFPEPPPPANMDFEGKGDEDLSDDDRANKTRHEMHSEWAAQVLVGEERLIELNNRFGPWYYVISSESFENVRLTREDVTKEKAN</sequence>
<feature type="domain" description="DUF4340" evidence="2">
    <location>
        <begin position="60"/>
        <end position="258"/>
    </location>
</feature>
<dbReference type="Pfam" id="PF14238">
    <property type="entry name" value="DUF4340"/>
    <property type="match status" value="1"/>
</dbReference>
<protein>
    <recommendedName>
        <fullName evidence="2">DUF4340 domain-containing protein</fullName>
    </recommendedName>
</protein>
<accession>A0A381T539</accession>
<name>A0A381T539_9ZZZZ</name>